<dbReference type="GO" id="GO:0046872">
    <property type="term" value="F:metal ion binding"/>
    <property type="evidence" value="ECO:0007669"/>
    <property type="project" value="UniProtKB-KW"/>
</dbReference>
<dbReference type="GO" id="GO:0005516">
    <property type="term" value="F:calmodulin binding"/>
    <property type="evidence" value="ECO:0007669"/>
    <property type="project" value="UniProtKB-KW"/>
</dbReference>
<evidence type="ECO:0000256" key="1">
    <source>
        <dbReference type="ARBA" id="ARBA00001917"/>
    </source>
</evidence>
<evidence type="ECO:0000256" key="9">
    <source>
        <dbReference type="ARBA" id="ARBA00022860"/>
    </source>
</evidence>
<evidence type="ECO:0000256" key="2">
    <source>
        <dbReference type="ARBA" id="ARBA00001970"/>
    </source>
</evidence>
<keyword evidence="9" id="KW-0112">Calmodulin-binding</keyword>
<dbReference type="InterPro" id="IPR044944">
    <property type="entry name" value="NOS_dom_3"/>
</dbReference>
<evidence type="ECO:0000256" key="10">
    <source>
        <dbReference type="ARBA" id="ARBA00023002"/>
    </source>
</evidence>
<dbReference type="GO" id="GO:0004517">
    <property type="term" value="F:nitric-oxide synthase activity"/>
    <property type="evidence" value="ECO:0007669"/>
    <property type="project" value="UniProtKB-EC"/>
</dbReference>
<comment type="cofactor">
    <cofactor evidence="2">
        <name>heme b</name>
        <dbReference type="ChEBI" id="CHEBI:60344"/>
    </cofactor>
</comment>
<proteinExistence type="inferred from homology"/>
<dbReference type="Gene3D" id="3.90.1230.10">
    <property type="entry name" value="Nitric Oxide Synthase, Chain A, domain 3"/>
    <property type="match status" value="1"/>
</dbReference>
<dbReference type="EMBL" id="LNIX01000029">
    <property type="protein sequence ID" value="OXA41366.1"/>
    <property type="molecule type" value="Genomic_DNA"/>
</dbReference>
<accession>A0A226DAT3</accession>
<dbReference type="STRING" id="158441.A0A226DAT3"/>
<comment type="caution">
    <text evidence="13">The sequence shown here is derived from an EMBL/GenBank/DDBJ whole genome shotgun (WGS) entry which is preliminary data.</text>
</comment>
<dbReference type="OrthoDB" id="1688044at2759"/>
<keyword evidence="5" id="KW-0349">Heme</keyword>
<organism evidence="13 14">
    <name type="scientific">Folsomia candida</name>
    <name type="common">Springtail</name>
    <dbReference type="NCBI Taxonomy" id="158441"/>
    <lineage>
        <taxon>Eukaryota</taxon>
        <taxon>Metazoa</taxon>
        <taxon>Ecdysozoa</taxon>
        <taxon>Arthropoda</taxon>
        <taxon>Hexapoda</taxon>
        <taxon>Collembola</taxon>
        <taxon>Entomobryomorpha</taxon>
        <taxon>Isotomoidea</taxon>
        <taxon>Isotomidae</taxon>
        <taxon>Proisotominae</taxon>
        <taxon>Folsomia</taxon>
    </lineage>
</organism>
<dbReference type="Pfam" id="PF02898">
    <property type="entry name" value="NO_synthase"/>
    <property type="match status" value="2"/>
</dbReference>
<keyword evidence="11" id="KW-0408">Iron</keyword>
<keyword evidence="8" id="KW-0521">NADP</keyword>
<dbReference type="InterPro" id="IPR036119">
    <property type="entry name" value="NOS_N_sf"/>
</dbReference>
<evidence type="ECO:0000256" key="4">
    <source>
        <dbReference type="ARBA" id="ARBA00012989"/>
    </source>
</evidence>
<dbReference type="Proteomes" id="UP000198287">
    <property type="component" value="Unassembled WGS sequence"/>
</dbReference>
<keyword evidence="6" id="KW-0285">Flavoprotein</keyword>
<dbReference type="EC" id="1.14.13.39" evidence="4"/>
<evidence type="ECO:0000256" key="3">
    <source>
        <dbReference type="ARBA" id="ARBA00006267"/>
    </source>
</evidence>
<dbReference type="InterPro" id="IPR004030">
    <property type="entry name" value="NOS_N"/>
</dbReference>
<evidence type="ECO:0000259" key="12">
    <source>
        <dbReference type="PROSITE" id="PS60001"/>
    </source>
</evidence>
<evidence type="ECO:0000256" key="11">
    <source>
        <dbReference type="ARBA" id="ARBA00023004"/>
    </source>
</evidence>
<keyword evidence="6" id="KW-0288">FMN</keyword>
<sequence>MSPIILLKNHQNGELTEDRLHKAISKCPFFSMQKVEQTCNDGVCKSSLVFPSVKENTSHRTKEEVKEQAKAFLKEFMAGQKGLQGPEEEEAKRWGEIEAEVNATGSYTLTEAELTYGVNLAWRNAPRCIGRIQWNTIQLFDCREVTTPSDMFKFICKHLEFATNKGNIRYAMPFSRTQDSMMLDCGGVEFSACPFNGWYMGTEIGCRNLCDEHRYNQLPIVAERMGLDTRSLAQL</sequence>
<comment type="cofactor">
    <cofactor evidence="1">
        <name>FMN</name>
        <dbReference type="ChEBI" id="CHEBI:58210"/>
    </cofactor>
</comment>
<dbReference type="InterPro" id="IPR044943">
    <property type="entry name" value="NOS_dom_1"/>
</dbReference>
<feature type="domain" description="Nitric oxide synthase (NOS)" evidence="12">
    <location>
        <begin position="127"/>
        <end position="134"/>
    </location>
</feature>
<dbReference type="InterPro" id="IPR050607">
    <property type="entry name" value="NOS"/>
</dbReference>
<comment type="similarity">
    <text evidence="3">Belongs to the NOS family.</text>
</comment>
<evidence type="ECO:0000256" key="7">
    <source>
        <dbReference type="ARBA" id="ARBA00022723"/>
    </source>
</evidence>
<dbReference type="SUPFAM" id="SSF56512">
    <property type="entry name" value="Nitric oxide (NO) synthase oxygenase domain"/>
    <property type="match status" value="1"/>
</dbReference>
<name>A0A226DAT3_FOLCA</name>
<dbReference type="PROSITE" id="PS60001">
    <property type="entry name" value="NOS"/>
    <property type="match status" value="1"/>
</dbReference>
<dbReference type="PANTHER" id="PTHR43410">
    <property type="entry name" value="NITRIC OXIDE SYNTHASE OXYGENASE"/>
    <property type="match status" value="1"/>
</dbReference>
<evidence type="ECO:0000256" key="5">
    <source>
        <dbReference type="ARBA" id="ARBA00022617"/>
    </source>
</evidence>
<dbReference type="GO" id="GO:0006809">
    <property type="term" value="P:nitric oxide biosynthetic process"/>
    <property type="evidence" value="ECO:0007669"/>
    <property type="project" value="InterPro"/>
</dbReference>
<keyword evidence="7" id="KW-0479">Metal-binding</keyword>
<keyword evidence="10" id="KW-0560">Oxidoreductase</keyword>
<dbReference type="AlphaFoldDB" id="A0A226DAT3"/>
<evidence type="ECO:0000313" key="13">
    <source>
        <dbReference type="EMBL" id="OXA41366.1"/>
    </source>
</evidence>
<evidence type="ECO:0000256" key="8">
    <source>
        <dbReference type="ARBA" id="ARBA00022857"/>
    </source>
</evidence>
<evidence type="ECO:0000313" key="14">
    <source>
        <dbReference type="Proteomes" id="UP000198287"/>
    </source>
</evidence>
<dbReference type="Gene3D" id="3.90.340.10">
    <property type="entry name" value="Nitric Oxide Synthase, Chain A, domain 1"/>
    <property type="match status" value="1"/>
</dbReference>
<reference evidence="13 14" key="1">
    <citation type="submission" date="2015-12" db="EMBL/GenBank/DDBJ databases">
        <title>The genome of Folsomia candida.</title>
        <authorList>
            <person name="Faddeeva A."/>
            <person name="Derks M.F."/>
            <person name="Anvar Y."/>
            <person name="Smit S."/>
            <person name="Van Straalen N."/>
            <person name="Roelofs D."/>
        </authorList>
    </citation>
    <scope>NUCLEOTIDE SEQUENCE [LARGE SCALE GENOMIC DNA]</scope>
    <source>
        <strain evidence="13 14">VU population</strain>
        <tissue evidence="13">Whole body</tissue>
    </source>
</reference>
<gene>
    <name evidence="13" type="ORF">Fcan01_23875</name>
</gene>
<dbReference type="PANTHER" id="PTHR43410:SF1">
    <property type="entry name" value="NITRIC OXIDE SYNTHASE"/>
    <property type="match status" value="1"/>
</dbReference>
<keyword evidence="14" id="KW-1185">Reference proteome</keyword>
<evidence type="ECO:0000256" key="6">
    <source>
        <dbReference type="ARBA" id="ARBA00022643"/>
    </source>
</evidence>
<protein>
    <recommendedName>
        <fullName evidence="4">nitric-oxide synthase (NADPH)</fullName>
        <ecNumber evidence="4">1.14.13.39</ecNumber>
    </recommendedName>
</protein>